<accession>A0A917BW39</accession>
<dbReference type="Proteomes" id="UP000637643">
    <property type="component" value="Unassembled WGS sequence"/>
</dbReference>
<reference evidence="1" key="2">
    <citation type="submission" date="2020-09" db="EMBL/GenBank/DDBJ databases">
        <authorList>
            <person name="Sun Q."/>
            <person name="Zhou Y."/>
        </authorList>
    </citation>
    <scope>NUCLEOTIDE SEQUENCE</scope>
    <source>
        <strain evidence="1">CGMCC 1.16134</strain>
    </source>
</reference>
<comment type="caution">
    <text evidence="1">The sequence shown here is derived from an EMBL/GenBank/DDBJ whole genome shotgun (WGS) entry which is preliminary data.</text>
</comment>
<protein>
    <submittedName>
        <fullName evidence="1">Uncharacterized protein</fullName>
    </submittedName>
</protein>
<keyword evidence="2" id="KW-1185">Reference proteome</keyword>
<evidence type="ECO:0000313" key="1">
    <source>
        <dbReference type="EMBL" id="GGF59056.1"/>
    </source>
</evidence>
<name>A0A917BW39_9BACL</name>
<evidence type="ECO:0000313" key="2">
    <source>
        <dbReference type="Proteomes" id="UP000637643"/>
    </source>
</evidence>
<dbReference type="RefSeq" id="WP_189021597.1">
    <property type="nucleotide sequence ID" value="NZ_BMKR01000001.1"/>
</dbReference>
<dbReference type="EMBL" id="BMKR01000001">
    <property type="protein sequence ID" value="GGF59056.1"/>
    <property type="molecule type" value="Genomic_DNA"/>
</dbReference>
<proteinExistence type="predicted"/>
<gene>
    <name evidence="1" type="ORF">GCM10010912_00270</name>
</gene>
<sequence length="59" mass="6659">MGTAYLGHLKTVVRHSLAANKADTVELHVFSGVMRKKGQLADRWCFDAAFVRMNEYDTT</sequence>
<organism evidence="1 2">
    <name type="scientific">Paenibacillus albidus</name>
    <dbReference type="NCBI Taxonomy" id="2041023"/>
    <lineage>
        <taxon>Bacteria</taxon>
        <taxon>Bacillati</taxon>
        <taxon>Bacillota</taxon>
        <taxon>Bacilli</taxon>
        <taxon>Bacillales</taxon>
        <taxon>Paenibacillaceae</taxon>
        <taxon>Paenibacillus</taxon>
    </lineage>
</organism>
<dbReference type="AlphaFoldDB" id="A0A917BW39"/>
<reference evidence="1" key="1">
    <citation type="journal article" date="2014" name="Int. J. Syst. Evol. Microbiol.">
        <title>Complete genome sequence of Corynebacterium casei LMG S-19264T (=DSM 44701T), isolated from a smear-ripened cheese.</title>
        <authorList>
            <consortium name="US DOE Joint Genome Institute (JGI-PGF)"/>
            <person name="Walter F."/>
            <person name="Albersmeier A."/>
            <person name="Kalinowski J."/>
            <person name="Ruckert C."/>
        </authorList>
    </citation>
    <scope>NUCLEOTIDE SEQUENCE</scope>
    <source>
        <strain evidence="1">CGMCC 1.16134</strain>
    </source>
</reference>